<comment type="caution">
    <text evidence="1">The sequence shown here is derived from an EMBL/GenBank/DDBJ whole genome shotgun (WGS) entry which is preliminary data.</text>
</comment>
<evidence type="ECO:0000313" key="2">
    <source>
        <dbReference type="Proteomes" id="UP000288086"/>
    </source>
</evidence>
<dbReference type="Proteomes" id="UP000288086">
    <property type="component" value="Unassembled WGS sequence"/>
</dbReference>
<sequence length="41" mass="4931">MLYGSTAVFGLRLCFFEERIKNNRRVEFSSWQSNLLFIFLP</sequence>
<keyword evidence="2" id="KW-1185">Reference proteome</keyword>
<organism evidence="1 2">
    <name type="scientific">Candidatus Electrothrix communis</name>
    <dbReference type="NCBI Taxonomy" id="1859133"/>
    <lineage>
        <taxon>Bacteria</taxon>
        <taxon>Pseudomonadati</taxon>
        <taxon>Thermodesulfobacteriota</taxon>
        <taxon>Desulfobulbia</taxon>
        <taxon>Desulfobulbales</taxon>
        <taxon>Desulfobulbaceae</taxon>
        <taxon>Candidatus Electrothrix</taxon>
    </lineage>
</organism>
<gene>
    <name evidence="1" type="ORF">VT98_11053</name>
</gene>
<accession>A0A3S3RBK0</accession>
<reference evidence="1 2" key="1">
    <citation type="submission" date="2017-01" db="EMBL/GenBank/DDBJ databases">
        <title>The cable genome- insights into the physiology and evolution of filamentous bacteria capable of sulfide oxidation via long distance electron transfer.</title>
        <authorList>
            <person name="Schreiber L."/>
            <person name="Bjerg J.T."/>
            <person name="Boggild A."/>
            <person name="Van De Vossenberg J."/>
            <person name="Meysman F."/>
            <person name="Nielsen L.P."/>
            <person name="Schramm A."/>
            <person name="Kjeldsen K.U."/>
        </authorList>
    </citation>
    <scope>NUCLEOTIDE SEQUENCE [LARGE SCALE GENOMIC DNA]</scope>
    <source>
        <strain evidence="1">A1</strain>
    </source>
</reference>
<name>A0A3S3RBK0_9BACT</name>
<proteinExistence type="predicted"/>
<protein>
    <submittedName>
        <fullName evidence="1">Uncharacterized protein</fullName>
    </submittedName>
</protein>
<dbReference type="AlphaFoldDB" id="A0A3S3RBK0"/>
<evidence type="ECO:0000313" key="1">
    <source>
        <dbReference type="EMBL" id="RWX48845.1"/>
    </source>
</evidence>
<dbReference type="EMBL" id="MTKP01000105">
    <property type="protein sequence ID" value="RWX48845.1"/>
    <property type="molecule type" value="Genomic_DNA"/>
</dbReference>